<proteinExistence type="predicted"/>
<dbReference type="InterPro" id="IPR036388">
    <property type="entry name" value="WH-like_DNA-bd_sf"/>
</dbReference>
<dbReference type="PANTHER" id="PTHR43413">
    <property type="entry name" value="TRANSCRIPTIONAL REGULATOR, ASNC FAMILY"/>
    <property type="match status" value="1"/>
</dbReference>
<dbReference type="InterPro" id="IPR050684">
    <property type="entry name" value="HTH-Siroheme_Decarb"/>
</dbReference>
<name>A0A9E2KCG0_9FIRM</name>
<dbReference type="InterPro" id="IPR019888">
    <property type="entry name" value="Tscrpt_reg_AsnC-like"/>
</dbReference>
<evidence type="ECO:0000259" key="1">
    <source>
        <dbReference type="Pfam" id="PF01037"/>
    </source>
</evidence>
<dbReference type="InterPro" id="IPR011008">
    <property type="entry name" value="Dimeric_a/b-barrel"/>
</dbReference>
<dbReference type="Proteomes" id="UP000824229">
    <property type="component" value="Unassembled WGS sequence"/>
</dbReference>
<reference evidence="2" key="2">
    <citation type="submission" date="2021-04" db="EMBL/GenBank/DDBJ databases">
        <authorList>
            <person name="Gilroy R."/>
        </authorList>
    </citation>
    <scope>NUCLEOTIDE SEQUENCE</scope>
    <source>
        <strain evidence="2">B5-657</strain>
    </source>
</reference>
<feature type="domain" description="Transcription regulator AsnC/Lrp ligand binding" evidence="1">
    <location>
        <begin position="66"/>
        <end position="139"/>
    </location>
</feature>
<dbReference type="SUPFAM" id="SSF46785">
    <property type="entry name" value="Winged helix' DNA-binding domain"/>
    <property type="match status" value="1"/>
</dbReference>
<dbReference type="Gene3D" id="1.10.10.10">
    <property type="entry name" value="Winged helix-like DNA-binding domain superfamily/Winged helix DNA-binding domain"/>
    <property type="match status" value="1"/>
</dbReference>
<dbReference type="Pfam" id="PF01037">
    <property type="entry name" value="AsnC_trans_reg"/>
    <property type="match status" value="1"/>
</dbReference>
<dbReference type="Gene3D" id="3.30.70.920">
    <property type="match status" value="1"/>
</dbReference>
<dbReference type="SUPFAM" id="SSF54909">
    <property type="entry name" value="Dimeric alpha+beta barrel"/>
    <property type="match status" value="1"/>
</dbReference>
<evidence type="ECO:0000313" key="2">
    <source>
        <dbReference type="EMBL" id="MBU3804548.1"/>
    </source>
</evidence>
<evidence type="ECO:0000313" key="3">
    <source>
        <dbReference type="Proteomes" id="UP000824229"/>
    </source>
</evidence>
<accession>A0A9E2KCG0</accession>
<organism evidence="2 3">
    <name type="scientific">Candidatus Cellulosilyticum pullistercoris</name>
    <dbReference type="NCBI Taxonomy" id="2838521"/>
    <lineage>
        <taxon>Bacteria</taxon>
        <taxon>Bacillati</taxon>
        <taxon>Bacillota</taxon>
        <taxon>Clostridia</taxon>
        <taxon>Lachnospirales</taxon>
        <taxon>Cellulosilyticaceae</taxon>
        <taxon>Cellulosilyticum</taxon>
    </lineage>
</organism>
<dbReference type="InterPro" id="IPR036390">
    <property type="entry name" value="WH_DNA-bd_sf"/>
</dbReference>
<comment type="caution">
    <text evidence="2">The sequence shown here is derived from an EMBL/GenBank/DDBJ whole genome shotgun (WGS) entry which is preliminary data.</text>
</comment>
<dbReference type="EMBL" id="JAHLFQ010000164">
    <property type="protein sequence ID" value="MBU3804548.1"/>
    <property type="molecule type" value="Genomic_DNA"/>
</dbReference>
<protein>
    <submittedName>
        <fullName evidence="2">Lrp/AsnC family transcriptional regulator</fullName>
    </submittedName>
</protein>
<dbReference type="SMART" id="SM00344">
    <property type="entry name" value="HTH_ASNC"/>
    <property type="match status" value="1"/>
</dbReference>
<sequence length="161" mass="18213">MKNEILRLLENNSRLSAEDIAIMIGKDVAEVRTAITEMENAQIICGYNTLINWDHTESKEVVTALIEVRVTPQRGEGFDKVAERIFQYSEVKSVYLMSGGFDFTVIIEGKTMKEVALFVAQKLAPLESVLSTSTHFVLKKYKDYGVVFEEEKKDGRMIVSP</sequence>
<dbReference type="AlphaFoldDB" id="A0A9E2KCG0"/>
<reference evidence="2" key="1">
    <citation type="journal article" date="2021" name="PeerJ">
        <title>Extensive microbial diversity within the chicken gut microbiome revealed by metagenomics and culture.</title>
        <authorList>
            <person name="Gilroy R."/>
            <person name="Ravi A."/>
            <person name="Getino M."/>
            <person name="Pursley I."/>
            <person name="Horton D.L."/>
            <person name="Alikhan N.F."/>
            <person name="Baker D."/>
            <person name="Gharbi K."/>
            <person name="Hall N."/>
            <person name="Watson M."/>
            <person name="Adriaenssens E.M."/>
            <person name="Foster-Nyarko E."/>
            <person name="Jarju S."/>
            <person name="Secka A."/>
            <person name="Antonio M."/>
            <person name="Oren A."/>
            <person name="Chaudhuri R.R."/>
            <person name="La Ragione R."/>
            <person name="Hildebrand F."/>
            <person name="Pallen M.J."/>
        </authorList>
    </citation>
    <scope>NUCLEOTIDE SEQUENCE</scope>
    <source>
        <strain evidence="2">B5-657</strain>
    </source>
</reference>
<dbReference type="PANTHER" id="PTHR43413:SF7">
    <property type="entry name" value="HTH-TYPE TRANSCRIPTIONAL REGULATOR PTR2"/>
    <property type="match status" value="1"/>
</dbReference>
<dbReference type="InterPro" id="IPR019887">
    <property type="entry name" value="Tscrpt_reg_AsnC/Lrp_C"/>
</dbReference>
<gene>
    <name evidence="2" type="ORF">H9872_07310</name>
</gene>